<name>A0ABT1RK76_9FIRM</name>
<comment type="caution">
    <text evidence="2">The sequence shown here is derived from an EMBL/GenBank/DDBJ whole genome shotgun (WGS) entry which is preliminary data.</text>
</comment>
<gene>
    <name evidence="2" type="ORF">NE619_02440</name>
</gene>
<organism evidence="2 3">
    <name type="scientific">Anaerovorax odorimutans</name>
    <dbReference type="NCBI Taxonomy" id="109327"/>
    <lineage>
        <taxon>Bacteria</taxon>
        <taxon>Bacillati</taxon>
        <taxon>Bacillota</taxon>
        <taxon>Clostridia</taxon>
        <taxon>Peptostreptococcales</taxon>
        <taxon>Anaerovoracaceae</taxon>
        <taxon>Anaerovorax</taxon>
    </lineage>
</organism>
<dbReference type="InterPro" id="IPR052531">
    <property type="entry name" value="CarD-like_regulator"/>
</dbReference>
<dbReference type="Proteomes" id="UP001524502">
    <property type="component" value="Unassembled WGS sequence"/>
</dbReference>
<dbReference type="InterPro" id="IPR003711">
    <property type="entry name" value="CarD-like/TRCF_RID"/>
</dbReference>
<sequence length="157" mass="17698">MYTIGDKIVYPMHGAGVIEQIEEKEILGEQREYYVLKVPCGDMKIMIPVDSSDEIGVRNIISAEEIKTVLSVLADVSSEMPHNWNRRYRENMEKLKTGDAVEVAEVVRNLTRTDREKKLSTGEKKMLTNARQILLSEMVLAGGMDTARADILIDEAV</sequence>
<dbReference type="EMBL" id="JANFXK010000002">
    <property type="protein sequence ID" value="MCQ4635574.1"/>
    <property type="molecule type" value="Genomic_DNA"/>
</dbReference>
<dbReference type="InterPro" id="IPR042215">
    <property type="entry name" value="CarD-like_C"/>
</dbReference>
<feature type="domain" description="CarD-like/TRCF RNAP-interacting" evidence="1">
    <location>
        <begin position="1"/>
        <end position="111"/>
    </location>
</feature>
<dbReference type="InterPro" id="IPR048792">
    <property type="entry name" value="CarD_C"/>
</dbReference>
<proteinExistence type="predicted"/>
<evidence type="ECO:0000259" key="1">
    <source>
        <dbReference type="SMART" id="SM01058"/>
    </source>
</evidence>
<dbReference type="Gene3D" id="2.40.10.170">
    <property type="match status" value="1"/>
</dbReference>
<dbReference type="Pfam" id="PF02559">
    <property type="entry name" value="CarD_TRCF_RID"/>
    <property type="match status" value="1"/>
</dbReference>
<dbReference type="RefSeq" id="WP_256130767.1">
    <property type="nucleotide sequence ID" value="NZ_JANFXK010000002.1"/>
</dbReference>
<dbReference type="InterPro" id="IPR036101">
    <property type="entry name" value="CarD-like/TRCF_RID_sf"/>
</dbReference>
<dbReference type="PANTHER" id="PTHR38447:SF1">
    <property type="entry name" value="RNA POLYMERASE-BINDING TRANSCRIPTION FACTOR CARD"/>
    <property type="match status" value="1"/>
</dbReference>
<dbReference type="Pfam" id="PF21095">
    <property type="entry name" value="CarD_C"/>
    <property type="match status" value="1"/>
</dbReference>
<protein>
    <submittedName>
        <fullName evidence="2">CarD family transcriptional regulator</fullName>
    </submittedName>
</protein>
<dbReference type="PANTHER" id="PTHR38447">
    <property type="entry name" value="TRANSCRIPTION FACTOR YDEB-RELATED"/>
    <property type="match status" value="1"/>
</dbReference>
<accession>A0ABT1RK76</accession>
<evidence type="ECO:0000313" key="3">
    <source>
        <dbReference type="Proteomes" id="UP001524502"/>
    </source>
</evidence>
<keyword evidence="3" id="KW-1185">Reference proteome</keyword>
<dbReference type="Gene3D" id="1.20.58.1290">
    <property type="entry name" value="CarD-like, C-terminal domain"/>
    <property type="match status" value="1"/>
</dbReference>
<reference evidence="2 3" key="1">
    <citation type="submission" date="2022-06" db="EMBL/GenBank/DDBJ databases">
        <title>Isolation of gut microbiota from human fecal samples.</title>
        <authorList>
            <person name="Pamer E.G."/>
            <person name="Barat B."/>
            <person name="Waligurski E."/>
            <person name="Medina S."/>
            <person name="Paddock L."/>
            <person name="Mostad J."/>
        </authorList>
    </citation>
    <scope>NUCLEOTIDE SEQUENCE [LARGE SCALE GENOMIC DNA]</scope>
    <source>
        <strain evidence="2 3">SL.3.17</strain>
    </source>
</reference>
<dbReference type="SMART" id="SM01058">
    <property type="entry name" value="CarD_TRCF"/>
    <property type="match status" value="1"/>
</dbReference>
<dbReference type="SUPFAM" id="SSF141259">
    <property type="entry name" value="CarD-like"/>
    <property type="match status" value="1"/>
</dbReference>
<evidence type="ECO:0000313" key="2">
    <source>
        <dbReference type="EMBL" id="MCQ4635574.1"/>
    </source>
</evidence>